<evidence type="ECO:0000313" key="1">
    <source>
        <dbReference type="EMBL" id="TKT07735.1"/>
    </source>
</evidence>
<dbReference type="Pfam" id="PF22880">
    <property type="entry name" value="DUF7019"/>
    <property type="match status" value="1"/>
</dbReference>
<sequence>MREVVYLSEGKLNEFLPEPRRALPTVKLHAGVSLAGINVETPAPDNARNLRRHLERVEKELDRHTAWYTEPDLTPGRWVQFEAPLNWVTLRGRHQDLVLFVDPAPDSASPRQPDTSRRLLLHGSARHLLGRPPIQVDGPALTGLEGSGHSAGTIFVTNAGQVVSALAHAHDPLESGTGAAEEISPMSPMSVQRSGIRDLLAAVDAETSEASTHALMFGYARVSTLLPETATEMGCLVASPLIVEYGN</sequence>
<dbReference type="EMBL" id="SZPR01000017">
    <property type="protein sequence ID" value="TKT07735.1"/>
    <property type="molecule type" value="Genomic_DNA"/>
</dbReference>
<proteinExistence type="predicted"/>
<evidence type="ECO:0000313" key="2">
    <source>
        <dbReference type="Proteomes" id="UP000308632"/>
    </source>
</evidence>
<dbReference type="InterPro" id="IPR054284">
    <property type="entry name" value="DUF7019"/>
</dbReference>
<dbReference type="Proteomes" id="UP000308632">
    <property type="component" value="Unassembled WGS sequence"/>
</dbReference>
<accession>A0A4U5WYN5</accession>
<comment type="caution">
    <text evidence="1">The sequence shown here is derived from an EMBL/GenBank/DDBJ whole genome shotgun (WGS) entry which is preliminary data.</text>
</comment>
<gene>
    <name evidence="1" type="ORF">E4U92_19955</name>
</gene>
<organism evidence="1 2">
    <name type="scientific">Streptomyces galbus</name>
    <dbReference type="NCBI Taxonomy" id="33898"/>
    <lineage>
        <taxon>Bacteria</taxon>
        <taxon>Bacillati</taxon>
        <taxon>Actinomycetota</taxon>
        <taxon>Actinomycetes</taxon>
        <taxon>Kitasatosporales</taxon>
        <taxon>Streptomycetaceae</taxon>
        <taxon>Streptomyces</taxon>
    </lineage>
</organism>
<dbReference type="AlphaFoldDB" id="A0A4U5WYN5"/>
<name>A0A4U5WYN5_STRGB</name>
<protein>
    <submittedName>
        <fullName evidence="1">Uncharacterized protein</fullName>
    </submittedName>
</protein>
<dbReference type="NCBIfam" id="NF040893">
    <property type="entry name" value="SAVMC3_10250"/>
    <property type="match status" value="1"/>
</dbReference>
<reference evidence="1 2" key="1">
    <citation type="submission" date="2019-04" db="EMBL/GenBank/DDBJ databases">
        <title>Streptomyces lasaliensis sp.nov., an Actinomycete isolated from soil which produces the polyether antibiotic lasalocid.</title>
        <authorList>
            <person name="Erwin G."/>
            <person name="Haber C."/>
        </authorList>
    </citation>
    <scope>NUCLEOTIDE SEQUENCE [LARGE SCALE GENOMIC DNA]</scope>
    <source>
        <strain evidence="1 2">DSM 40089</strain>
    </source>
</reference>